<keyword evidence="9" id="KW-1185">Reference proteome</keyword>
<dbReference type="PROSITE" id="PS00065">
    <property type="entry name" value="D_2_HYDROXYACID_DH_1"/>
    <property type="match status" value="1"/>
</dbReference>
<dbReference type="InterPro" id="IPR047109">
    <property type="entry name" value="CAD-like"/>
</dbReference>
<dbReference type="EMBL" id="JAUKUD010000001">
    <property type="protein sequence ID" value="KAK0753319.1"/>
    <property type="molecule type" value="Genomic_DNA"/>
</dbReference>
<dbReference type="SUPFAM" id="SSF51735">
    <property type="entry name" value="NAD(P)-binding Rossmann-fold domains"/>
    <property type="match status" value="1"/>
</dbReference>
<evidence type="ECO:0000313" key="9">
    <source>
        <dbReference type="Proteomes" id="UP001172155"/>
    </source>
</evidence>
<evidence type="ECO:0000256" key="1">
    <source>
        <dbReference type="ARBA" id="ARBA00001947"/>
    </source>
</evidence>
<comment type="similarity">
    <text evidence="2 6">Belongs to the zinc-containing alcohol dehydrogenase family.</text>
</comment>
<dbReference type="FunFam" id="3.40.50.720:FF:000022">
    <property type="entry name" value="Cinnamyl alcohol dehydrogenase"/>
    <property type="match status" value="1"/>
</dbReference>
<evidence type="ECO:0000259" key="7">
    <source>
        <dbReference type="SMART" id="SM00829"/>
    </source>
</evidence>
<dbReference type="PROSITE" id="PS00059">
    <property type="entry name" value="ADH_ZINC"/>
    <property type="match status" value="1"/>
</dbReference>
<keyword evidence="5" id="KW-0560">Oxidoreductase</keyword>
<organism evidence="8 9">
    <name type="scientific">Schizothecium vesticola</name>
    <dbReference type="NCBI Taxonomy" id="314040"/>
    <lineage>
        <taxon>Eukaryota</taxon>
        <taxon>Fungi</taxon>
        <taxon>Dikarya</taxon>
        <taxon>Ascomycota</taxon>
        <taxon>Pezizomycotina</taxon>
        <taxon>Sordariomycetes</taxon>
        <taxon>Sordariomycetidae</taxon>
        <taxon>Sordariales</taxon>
        <taxon>Schizotheciaceae</taxon>
        <taxon>Schizothecium</taxon>
    </lineage>
</organism>
<dbReference type="Gene3D" id="3.90.180.10">
    <property type="entry name" value="Medium-chain alcohol dehydrogenases, catalytic domain"/>
    <property type="match status" value="1"/>
</dbReference>
<dbReference type="GO" id="GO:0005737">
    <property type="term" value="C:cytoplasm"/>
    <property type="evidence" value="ECO:0007669"/>
    <property type="project" value="TreeGrafter"/>
</dbReference>
<evidence type="ECO:0000256" key="3">
    <source>
        <dbReference type="ARBA" id="ARBA00022723"/>
    </source>
</evidence>
<dbReference type="PANTHER" id="PTHR42940">
    <property type="entry name" value="ALCOHOL DEHYDROGENASE 1-RELATED"/>
    <property type="match status" value="1"/>
</dbReference>
<keyword evidence="4 6" id="KW-0862">Zinc</keyword>
<comment type="caution">
    <text evidence="8">The sequence shown here is derived from an EMBL/GenBank/DDBJ whole genome shotgun (WGS) entry which is preliminary data.</text>
</comment>
<evidence type="ECO:0000256" key="6">
    <source>
        <dbReference type="RuleBase" id="RU361277"/>
    </source>
</evidence>
<dbReference type="CDD" id="cd05283">
    <property type="entry name" value="CAD1"/>
    <property type="match status" value="1"/>
</dbReference>
<name>A0AA40F8T2_9PEZI</name>
<dbReference type="GO" id="GO:0004022">
    <property type="term" value="F:alcohol dehydrogenase (NAD+) activity"/>
    <property type="evidence" value="ECO:0007669"/>
    <property type="project" value="TreeGrafter"/>
</dbReference>
<proteinExistence type="inferred from homology"/>
<dbReference type="InterPro" id="IPR036291">
    <property type="entry name" value="NAD(P)-bd_dom_sf"/>
</dbReference>
<dbReference type="Pfam" id="PF08240">
    <property type="entry name" value="ADH_N"/>
    <property type="match status" value="1"/>
</dbReference>
<evidence type="ECO:0000256" key="4">
    <source>
        <dbReference type="ARBA" id="ARBA00022833"/>
    </source>
</evidence>
<dbReference type="PANTHER" id="PTHR42940:SF8">
    <property type="entry name" value="VACUOLAR PROTEIN SORTING-ASSOCIATED PROTEIN 11"/>
    <property type="match status" value="1"/>
</dbReference>
<dbReference type="SMART" id="SM00829">
    <property type="entry name" value="PKS_ER"/>
    <property type="match status" value="1"/>
</dbReference>
<sequence length="341" mass="36813">MASSFTGKEYPIYRGQGGPGGPVIRDTATIPELGPNDVLIRITHSGVCFTDQEFYRLGSPVALGHEGTGIIEAIGSAVTTLKVGDRAGGGFHRHSCGKCHYCLTGQDIFCYERTIFGFGDFSNGTFGQYYLGKEGYVHRIPDGLSSEDSAPLHCAGATVYSALTDTVKERDRVGIIGIGGLGHLAIQFAAKMGVEVVVFSSSADKEAEARAFGASEFVLLSEPEKISAPVNVLILAGSKYPDWTRFLDDKILARNGTIVPLAAPTQGPLTLPADKLFWSGFHVHSTLVASRAKHADMLKFAARNGVRPLIQKHKFEGVETIDKIFKDLEDGKVRYRAVIEF</sequence>
<dbReference type="SUPFAM" id="SSF50129">
    <property type="entry name" value="GroES-like"/>
    <property type="match status" value="1"/>
</dbReference>
<dbReference type="InterPro" id="IPR029752">
    <property type="entry name" value="D-isomer_DH_CS1"/>
</dbReference>
<protein>
    <submittedName>
        <fullName evidence="8">Chaperonin 10-like protein</fullName>
    </submittedName>
</protein>
<reference evidence="8" key="1">
    <citation type="submission" date="2023-06" db="EMBL/GenBank/DDBJ databases">
        <title>Genome-scale phylogeny and comparative genomics of the fungal order Sordariales.</title>
        <authorList>
            <consortium name="Lawrence Berkeley National Laboratory"/>
            <person name="Hensen N."/>
            <person name="Bonometti L."/>
            <person name="Westerberg I."/>
            <person name="Brannstrom I.O."/>
            <person name="Guillou S."/>
            <person name="Cros-Aarteil S."/>
            <person name="Calhoun S."/>
            <person name="Haridas S."/>
            <person name="Kuo A."/>
            <person name="Mondo S."/>
            <person name="Pangilinan J."/>
            <person name="Riley R."/>
            <person name="LaButti K."/>
            <person name="Andreopoulos B."/>
            <person name="Lipzen A."/>
            <person name="Chen C."/>
            <person name="Yanf M."/>
            <person name="Daum C."/>
            <person name="Ng V."/>
            <person name="Clum A."/>
            <person name="Steindorff A."/>
            <person name="Ohm R."/>
            <person name="Martin F."/>
            <person name="Silar P."/>
            <person name="Natvig D."/>
            <person name="Lalanne C."/>
            <person name="Gautier V."/>
            <person name="Ament-velasquez S.L."/>
            <person name="Kruys A."/>
            <person name="Hutchinson M.I."/>
            <person name="Powell A.J."/>
            <person name="Barry K."/>
            <person name="Miller A.N."/>
            <person name="Grigoriev I.V."/>
            <person name="Debuchy R."/>
            <person name="Gladieux P."/>
            <person name="Thoren M.H."/>
            <person name="Johannesson H."/>
        </authorList>
    </citation>
    <scope>NUCLEOTIDE SEQUENCE</scope>
    <source>
        <strain evidence="8">SMH3187-1</strain>
    </source>
</reference>
<dbReference type="GO" id="GO:0008270">
    <property type="term" value="F:zinc ion binding"/>
    <property type="evidence" value="ECO:0007669"/>
    <property type="project" value="InterPro"/>
</dbReference>
<dbReference type="AlphaFoldDB" id="A0AA40F8T2"/>
<dbReference type="InterPro" id="IPR002328">
    <property type="entry name" value="ADH_Zn_CS"/>
</dbReference>
<comment type="cofactor">
    <cofactor evidence="1 6">
        <name>Zn(2+)</name>
        <dbReference type="ChEBI" id="CHEBI:29105"/>
    </cofactor>
</comment>
<accession>A0AA40F8T2</accession>
<gene>
    <name evidence="8" type="ORF">B0T18DRAFT_313109</name>
</gene>
<evidence type="ECO:0000256" key="2">
    <source>
        <dbReference type="ARBA" id="ARBA00008072"/>
    </source>
</evidence>
<keyword evidence="3 6" id="KW-0479">Metal-binding</keyword>
<evidence type="ECO:0000256" key="5">
    <source>
        <dbReference type="ARBA" id="ARBA00023002"/>
    </source>
</evidence>
<dbReference type="Proteomes" id="UP001172155">
    <property type="component" value="Unassembled WGS sequence"/>
</dbReference>
<dbReference type="Gene3D" id="3.40.50.720">
    <property type="entry name" value="NAD(P)-binding Rossmann-like Domain"/>
    <property type="match status" value="1"/>
</dbReference>
<dbReference type="InterPro" id="IPR013154">
    <property type="entry name" value="ADH-like_N"/>
</dbReference>
<dbReference type="InterPro" id="IPR020843">
    <property type="entry name" value="ER"/>
</dbReference>
<dbReference type="Pfam" id="PF00107">
    <property type="entry name" value="ADH_zinc_N"/>
    <property type="match status" value="1"/>
</dbReference>
<evidence type="ECO:0000313" key="8">
    <source>
        <dbReference type="EMBL" id="KAK0753319.1"/>
    </source>
</evidence>
<dbReference type="InterPro" id="IPR013149">
    <property type="entry name" value="ADH-like_C"/>
</dbReference>
<feature type="domain" description="Enoyl reductase (ER)" evidence="7">
    <location>
        <begin position="17"/>
        <end position="339"/>
    </location>
</feature>
<dbReference type="InterPro" id="IPR011032">
    <property type="entry name" value="GroES-like_sf"/>
</dbReference>